<feature type="coiled-coil region" evidence="1">
    <location>
        <begin position="1"/>
        <end position="120"/>
    </location>
</feature>
<evidence type="ECO:0000313" key="2">
    <source>
        <dbReference type="EMBL" id="AIE93525.1"/>
    </source>
</evidence>
<dbReference type="EMBL" id="KF900396">
    <property type="protein sequence ID" value="AIE93525.1"/>
    <property type="molecule type" value="Genomic_DNA"/>
</dbReference>
<reference evidence="2" key="1">
    <citation type="journal article" date="2014" name="Genome Biol. Evol.">
        <title>Pangenome evidence for extensive interdomain horizontal transfer affecting lineage core and shell genes in uncultured planktonic thaumarchaeota and euryarchaeota.</title>
        <authorList>
            <person name="Deschamps P."/>
            <person name="Zivanovic Y."/>
            <person name="Moreira D."/>
            <person name="Rodriguez-Valera F."/>
            <person name="Lopez-Garcia P."/>
        </authorList>
    </citation>
    <scope>NUCLEOTIDE SEQUENCE</scope>
</reference>
<protein>
    <submittedName>
        <fullName evidence="2">Structural maintenance of chromosome-related protein</fullName>
    </submittedName>
</protein>
<proteinExistence type="predicted"/>
<dbReference type="AlphaFoldDB" id="A0A075FPG4"/>
<sequence>MNSLDDEKTTLSNTIDELSETIRNNESTVAKERANLEHTLKNKESQLTQEITTLEQELQDKTVFLNTSGEALSDLKTNVESLTSQEKLLSDESRKMKPILDALDKEIKSHLKNKESIQRHMMENTTKSQNTENNTSRLSDSINTYQNNLNELGTTKLIEYFSGAETLLIELDKEYNYLRTRVNLLADEQYREIYFGYKGFSERKTNSKKKDLLL</sequence>
<name>A0A075FPG4_9ARCH</name>
<organism evidence="2">
    <name type="scientific">uncultured marine thaumarchaeote AD1000_38_A02</name>
    <dbReference type="NCBI Taxonomy" id="1455911"/>
    <lineage>
        <taxon>Archaea</taxon>
        <taxon>Nitrososphaerota</taxon>
        <taxon>environmental samples</taxon>
    </lineage>
</organism>
<keyword evidence="1" id="KW-0175">Coiled coil</keyword>
<accession>A0A075FPG4</accession>
<evidence type="ECO:0000256" key="1">
    <source>
        <dbReference type="SAM" id="Coils"/>
    </source>
</evidence>